<feature type="transmembrane region" description="Helical" evidence="7">
    <location>
        <begin position="88"/>
        <end position="106"/>
    </location>
</feature>
<feature type="transmembrane region" description="Helical" evidence="7">
    <location>
        <begin position="558"/>
        <end position="580"/>
    </location>
</feature>
<reference evidence="9" key="1">
    <citation type="journal article" date="2015" name="Nature">
        <title>Complex archaea that bridge the gap between prokaryotes and eukaryotes.</title>
        <authorList>
            <person name="Spang A."/>
            <person name="Saw J.H."/>
            <person name="Jorgensen S.L."/>
            <person name="Zaremba-Niedzwiedzka K."/>
            <person name="Martijn J."/>
            <person name="Lind A.E."/>
            <person name="van Eijk R."/>
            <person name="Schleper C."/>
            <person name="Guy L."/>
            <person name="Ettema T.J."/>
        </authorList>
    </citation>
    <scope>NUCLEOTIDE SEQUENCE</scope>
</reference>
<dbReference type="GO" id="GO:0012505">
    <property type="term" value="C:endomembrane system"/>
    <property type="evidence" value="ECO:0007669"/>
    <property type="project" value="UniProtKB-SubCell"/>
</dbReference>
<dbReference type="AlphaFoldDB" id="A0A0F9SZZ0"/>
<dbReference type="InterPro" id="IPR036259">
    <property type="entry name" value="MFS_trans_sf"/>
</dbReference>
<evidence type="ECO:0000256" key="3">
    <source>
        <dbReference type="ARBA" id="ARBA00022448"/>
    </source>
</evidence>
<evidence type="ECO:0000256" key="6">
    <source>
        <dbReference type="ARBA" id="ARBA00023136"/>
    </source>
</evidence>
<feature type="transmembrane region" description="Helical" evidence="7">
    <location>
        <begin position="396"/>
        <end position="416"/>
    </location>
</feature>
<feature type="transmembrane region" description="Helical" evidence="7">
    <location>
        <begin position="243"/>
        <end position="263"/>
    </location>
</feature>
<dbReference type="Gene3D" id="1.20.1250.20">
    <property type="entry name" value="MFS general substrate transporter like domains"/>
    <property type="match status" value="1"/>
</dbReference>
<sequence>MSDAALAASALDDRAGAHNRLLFWACFVALVATAFAFVIRGFIIGELQTQFLLTETQKGEIMGAGFWPFGISIVLFSLIVDRIGYGKSMIFAFAFHVASVVMFFLTKGYWSLWAGSVLAGLAAGTVEAIVNPIVATMYPKSKTKMLTILHGGWAGGMVLGGALTLLMGDAPWQAKAGLLLLPTALYGAMMLRCKFPINERVAAGVPYKDMLKECGIFGALIVSFMIVWQLGTLCQQWFGWSDVARGDVVVFSLLFAVLCMGVYTQSFGRGMYSFLLLIMILLAITELGTDGWMKELRDPGMKDLGIDGGWILVYTASIMLVMRFCIGPFVKVLKPLGVLLMGSLFAAVGLYTLAAVSVPIWILITATIYGMGQAFFWPVTIGLVAERFPRGGALTLNAIAGVGMLGVGIIGFPLMGQLQDSRAVAKLNETPALAVKYVDPTPKASVFGSYTARNETAVNQLNGAKDLYDIRQQTLAELGDEAALADALAVNKDYIAKARWTYDMVLRPEGDKTKLSDQEVLTALTAAGILVDEAGFEASIKAEHAAIHEVEIDSTRFAMQWIAVLPLIMAACYIALIVYFRAKGGYRAVDLAADGHVVGEHAVGVEEALADEAQGPSE</sequence>
<dbReference type="InterPro" id="IPR051788">
    <property type="entry name" value="MFS_Transporter"/>
</dbReference>
<feature type="transmembrane region" description="Helical" evidence="7">
    <location>
        <begin position="64"/>
        <end position="81"/>
    </location>
</feature>
<feature type="transmembrane region" description="Helical" evidence="7">
    <location>
        <begin position="112"/>
        <end position="134"/>
    </location>
</feature>
<evidence type="ECO:0000259" key="8">
    <source>
        <dbReference type="PROSITE" id="PS50850"/>
    </source>
</evidence>
<organism evidence="9">
    <name type="scientific">marine sediment metagenome</name>
    <dbReference type="NCBI Taxonomy" id="412755"/>
    <lineage>
        <taxon>unclassified sequences</taxon>
        <taxon>metagenomes</taxon>
        <taxon>ecological metagenomes</taxon>
    </lineage>
</organism>
<feature type="transmembrane region" description="Helical" evidence="7">
    <location>
        <begin position="172"/>
        <end position="193"/>
    </location>
</feature>
<dbReference type="InterPro" id="IPR011701">
    <property type="entry name" value="MFS"/>
</dbReference>
<name>A0A0F9SZZ0_9ZZZZ</name>
<evidence type="ECO:0000256" key="2">
    <source>
        <dbReference type="ARBA" id="ARBA00008335"/>
    </source>
</evidence>
<evidence type="ECO:0000256" key="7">
    <source>
        <dbReference type="SAM" id="Phobius"/>
    </source>
</evidence>
<keyword evidence="5 7" id="KW-1133">Transmembrane helix</keyword>
<feature type="transmembrane region" description="Helical" evidence="7">
    <location>
        <begin position="21"/>
        <end position="44"/>
    </location>
</feature>
<feature type="transmembrane region" description="Helical" evidence="7">
    <location>
        <begin position="270"/>
        <end position="289"/>
    </location>
</feature>
<dbReference type="EMBL" id="LAZR01000457">
    <property type="protein sequence ID" value="KKN68127.1"/>
    <property type="molecule type" value="Genomic_DNA"/>
</dbReference>
<feature type="transmembrane region" description="Helical" evidence="7">
    <location>
        <begin position="336"/>
        <end position="354"/>
    </location>
</feature>
<dbReference type="SUPFAM" id="SSF103473">
    <property type="entry name" value="MFS general substrate transporter"/>
    <property type="match status" value="1"/>
</dbReference>
<dbReference type="PANTHER" id="PTHR23514">
    <property type="entry name" value="BYPASS OF STOP CODON PROTEIN 6"/>
    <property type="match status" value="1"/>
</dbReference>
<dbReference type="CDD" id="cd06174">
    <property type="entry name" value="MFS"/>
    <property type="match status" value="1"/>
</dbReference>
<protein>
    <recommendedName>
        <fullName evidence="8">Major facilitator superfamily (MFS) profile domain-containing protein</fullName>
    </recommendedName>
</protein>
<feature type="transmembrane region" description="Helical" evidence="7">
    <location>
        <begin position="360"/>
        <end position="384"/>
    </location>
</feature>
<gene>
    <name evidence="9" type="ORF">LCGC14_0454400</name>
</gene>
<evidence type="ECO:0000256" key="5">
    <source>
        <dbReference type="ARBA" id="ARBA00022989"/>
    </source>
</evidence>
<dbReference type="PANTHER" id="PTHR23514:SF3">
    <property type="entry name" value="BYPASS OF STOP CODON PROTEIN 6"/>
    <property type="match status" value="1"/>
</dbReference>
<comment type="similarity">
    <text evidence="2">Belongs to the major facilitator superfamily.</text>
</comment>
<proteinExistence type="inferred from homology"/>
<dbReference type="InterPro" id="IPR020846">
    <property type="entry name" value="MFS_dom"/>
</dbReference>
<keyword evidence="4 7" id="KW-0812">Transmembrane</keyword>
<dbReference type="GO" id="GO:0016020">
    <property type="term" value="C:membrane"/>
    <property type="evidence" value="ECO:0007669"/>
    <property type="project" value="TreeGrafter"/>
</dbReference>
<dbReference type="Pfam" id="PF07690">
    <property type="entry name" value="MFS_1"/>
    <property type="match status" value="1"/>
</dbReference>
<feature type="transmembrane region" description="Helical" evidence="7">
    <location>
        <begin position="146"/>
        <end position="166"/>
    </location>
</feature>
<feature type="transmembrane region" description="Helical" evidence="7">
    <location>
        <begin position="309"/>
        <end position="329"/>
    </location>
</feature>
<evidence type="ECO:0000256" key="1">
    <source>
        <dbReference type="ARBA" id="ARBA00004127"/>
    </source>
</evidence>
<keyword evidence="3" id="KW-0813">Transport</keyword>
<comment type="caution">
    <text evidence="9">The sequence shown here is derived from an EMBL/GenBank/DDBJ whole genome shotgun (WGS) entry which is preliminary data.</text>
</comment>
<evidence type="ECO:0000256" key="4">
    <source>
        <dbReference type="ARBA" id="ARBA00022692"/>
    </source>
</evidence>
<keyword evidence="6 7" id="KW-0472">Membrane</keyword>
<dbReference type="PROSITE" id="PS50850">
    <property type="entry name" value="MFS"/>
    <property type="match status" value="1"/>
</dbReference>
<accession>A0A0F9SZZ0</accession>
<comment type="subcellular location">
    <subcellularLocation>
        <location evidence="1">Endomembrane system</location>
        <topology evidence="1">Multi-pass membrane protein</topology>
    </subcellularLocation>
</comment>
<feature type="transmembrane region" description="Helical" evidence="7">
    <location>
        <begin position="214"/>
        <end position="231"/>
    </location>
</feature>
<dbReference type="GO" id="GO:0022857">
    <property type="term" value="F:transmembrane transporter activity"/>
    <property type="evidence" value="ECO:0007669"/>
    <property type="project" value="InterPro"/>
</dbReference>
<evidence type="ECO:0000313" key="9">
    <source>
        <dbReference type="EMBL" id="KKN68127.1"/>
    </source>
</evidence>
<feature type="domain" description="Major facilitator superfamily (MFS) profile" evidence="8">
    <location>
        <begin position="21"/>
        <end position="443"/>
    </location>
</feature>